<sequence length="112" mass="12582">MAKMVKKNDRYTYRVTWSDDDNKYVGLCAEFPSLSWLARTPEGALKGIRNVVKDVIRDMQDNGETIPGPIAGKRYSGKFMVRVPPKVHRDLTIQAAESGISLNRLASLKLSQ</sequence>
<dbReference type="InterPro" id="IPR010985">
    <property type="entry name" value="Ribbon_hlx_hlx"/>
</dbReference>
<dbReference type="AlphaFoldDB" id="A0A1E3XCB6"/>
<accession>A0A1E3XCB6</accession>
<name>A0A1E3XCB6_9BACT</name>
<dbReference type="EMBL" id="MAYW01000033">
    <property type="protein sequence ID" value="ODS33281.1"/>
    <property type="molecule type" value="Genomic_DNA"/>
</dbReference>
<evidence type="ECO:0000313" key="2">
    <source>
        <dbReference type="Proteomes" id="UP000094056"/>
    </source>
</evidence>
<protein>
    <recommendedName>
        <fullName evidence="3">HicB family protein</fullName>
    </recommendedName>
</protein>
<reference evidence="1 2" key="1">
    <citation type="submission" date="2016-07" db="EMBL/GenBank/DDBJ databases">
        <title>Draft genome of Scalindua rubra, obtained from a brine-seawater interface in the Red Sea, sheds light on salt adaptation in anammox bacteria.</title>
        <authorList>
            <person name="Speth D.R."/>
            <person name="Lagkouvardos I."/>
            <person name="Wang Y."/>
            <person name="Qian P.-Y."/>
            <person name="Dutilh B.E."/>
            <person name="Jetten M.S."/>
        </authorList>
    </citation>
    <scope>NUCLEOTIDE SEQUENCE [LARGE SCALE GENOMIC DNA]</scope>
    <source>
        <strain evidence="1">BSI-1</strain>
    </source>
</reference>
<dbReference type="InterPro" id="IPR035069">
    <property type="entry name" value="TTHA1013/TTHA0281-like"/>
</dbReference>
<dbReference type="SUPFAM" id="SSF143100">
    <property type="entry name" value="TTHA1013/TTHA0281-like"/>
    <property type="match status" value="1"/>
</dbReference>
<gene>
    <name evidence="1" type="ORF">SCARUB_01602</name>
</gene>
<comment type="caution">
    <text evidence="1">The sequence shown here is derived from an EMBL/GenBank/DDBJ whole genome shotgun (WGS) entry which is preliminary data.</text>
</comment>
<dbReference type="SUPFAM" id="SSF47598">
    <property type="entry name" value="Ribbon-helix-helix"/>
    <property type="match status" value="1"/>
</dbReference>
<dbReference type="Gene3D" id="3.30.160.250">
    <property type="match status" value="1"/>
</dbReference>
<dbReference type="GO" id="GO:0006355">
    <property type="term" value="P:regulation of DNA-templated transcription"/>
    <property type="evidence" value="ECO:0007669"/>
    <property type="project" value="InterPro"/>
</dbReference>
<dbReference type="InterPro" id="IPR008651">
    <property type="entry name" value="Uncharacterised_HicB"/>
</dbReference>
<evidence type="ECO:0008006" key="3">
    <source>
        <dbReference type="Google" id="ProtNLM"/>
    </source>
</evidence>
<organism evidence="1 2">
    <name type="scientific">Candidatus Scalindua rubra</name>
    <dbReference type="NCBI Taxonomy" id="1872076"/>
    <lineage>
        <taxon>Bacteria</taxon>
        <taxon>Pseudomonadati</taxon>
        <taxon>Planctomycetota</taxon>
        <taxon>Candidatus Brocadiia</taxon>
        <taxon>Candidatus Brocadiales</taxon>
        <taxon>Candidatus Scalinduaceae</taxon>
        <taxon>Candidatus Scalindua</taxon>
    </lineage>
</organism>
<evidence type="ECO:0000313" key="1">
    <source>
        <dbReference type="EMBL" id="ODS33281.1"/>
    </source>
</evidence>
<dbReference type="Proteomes" id="UP000094056">
    <property type="component" value="Unassembled WGS sequence"/>
</dbReference>
<dbReference type="PATRIC" id="fig|1872076.5.peg.1875"/>
<proteinExistence type="predicted"/>
<dbReference type="Pfam" id="PF05534">
    <property type="entry name" value="HicB"/>
    <property type="match status" value="1"/>
</dbReference>